<dbReference type="AlphaFoldDB" id="A0A397SIZ8"/>
<keyword evidence="2" id="KW-1185">Reference proteome</keyword>
<accession>A0A397SIZ8</accession>
<gene>
    <name evidence="1" type="ORF">C1645_835282</name>
</gene>
<name>A0A397SIZ8_9GLOM</name>
<proteinExistence type="predicted"/>
<protein>
    <submittedName>
        <fullName evidence="1">Uncharacterized protein</fullName>
    </submittedName>
</protein>
<organism evidence="1 2">
    <name type="scientific">Glomus cerebriforme</name>
    <dbReference type="NCBI Taxonomy" id="658196"/>
    <lineage>
        <taxon>Eukaryota</taxon>
        <taxon>Fungi</taxon>
        <taxon>Fungi incertae sedis</taxon>
        <taxon>Mucoromycota</taxon>
        <taxon>Glomeromycotina</taxon>
        <taxon>Glomeromycetes</taxon>
        <taxon>Glomerales</taxon>
        <taxon>Glomeraceae</taxon>
        <taxon>Glomus</taxon>
    </lineage>
</organism>
<reference evidence="1 2" key="1">
    <citation type="submission" date="2018-06" db="EMBL/GenBank/DDBJ databases">
        <title>Comparative genomics reveals the genomic features of Rhizophagus irregularis, R. cerebriforme, R. diaphanum and Gigaspora rosea, and their symbiotic lifestyle signature.</title>
        <authorList>
            <person name="Morin E."/>
            <person name="San Clemente H."/>
            <person name="Chen E.C.H."/>
            <person name="De La Providencia I."/>
            <person name="Hainaut M."/>
            <person name="Kuo A."/>
            <person name="Kohler A."/>
            <person name="Murat C."/>
            <person name="Tang N."/>
            <person name="Roy S."/>
            <person name="Loubradou J."/>
            <person name="Henrissat B."/>
            <person name="Grigoriev I.V."/>
            <person name="Corradi N."/>
            <person name="Roux C."/>
            <person name="Martin F.M."/>
        </authorList>
    </citation>
    <scope>NUCLEOTIDE SEQUENCE [LARGE SCALE GENOMIC DNA]</scope>
    <source>
        <strain evidence="1 2">DAOM 227022</strain>
    </source>
</reference>
<dbReference type="EMBL" id="QKYT01000661">
    <property type="protein sequence ID" value="RIA82484.1"/>
    <property type="molecule type" value="Genomic_DNA"/>
</dbReference>
<dbReference type="Proteomes" id="UP000265703">
    <property type="component" value="Unassembled WGS sequence"/>
</dbReference>
<evidence type="ECO:0000313" key="2">
    <source>
        <dbReference type="Proteomes" id="UP000265703"/>
    </source>
</evidence>
<dbReference type="OrthoDB" id="2424684at2759"/>
<evidence type="ECO:0000313" key="1">
    <source>
        <dbReference type="EMBL" id="RIA82484.1"/>
    </source>
</evidence>
<sequence length="73" mass="8401">MKSHLNKPRTLHVPAFFDPRYKMLAYGNMTCYDILQPICRVMDNYESSTNVTLPQPTIQTSRHQLANLSATET</sequence>
<comment type="caution">
    <text evidence="1">The sequence shown here is derived from an EMBL/GenBank/DDBJ whole genome shotgun (WGS) entry which is preliminary data.</text>
</comment>